<evidence type="ECO:0000313" key="2">
    <source>
        <dbReference type="Proteomes" id="UP000254227"/>
    </source>
</evidence>
<gene>
    <name evidence="1" type="ORF">NCTC10308_03351</name>
</gene>
<dbReference type="Proteomes" id="UP000254227">
    <property type="component" value="Unassembled WGS sequence"/>
</dbReference>
<sequence length="34" mass="3998">MRVVDALYVRSGDGWKNSHHQDHNDITKYLSNKI</sequence>
<protein>
    <submittedName>
        <fullName evidence="1">Uncharacterized protein</fullName>
    </submittedName>
</protein>
<dbReference type="AlphaFoldDB" id="A0A380U8S9"/>
<name>A0A380U8S9_ACIJO</name>
<evidence type="ECO:0000313" key="1">
    <source>
        <dbReference type="EMBL" id="SUT99714.1"/>
    </source>
</evidence>
<dbReference type="EMBL" id="UFRV01000006">
    <property type="protein sequence ID" value="SUT99714.1"/>
    <property type="molecule type" value="Genomic_DNA"/>
</dbReference>
<accession>A0A380U8S9</accession>
<proteinExistence type="predicted"/>
<reference evidence="1 2" key="1">
    <citation type="submission" date="2018-06" db="EMBL/GenBank/DDBJ databases">
        <authorList>
            <consortium name="Pathogen Informatics"/>
            <person name="Doyle S."/>
        </authorList>
    </citation>
    <scope>NUCLEOTIDE SEQUENCE [LARGE SCALE GENOMIC DNA]</scope>
    <source>
        <strain evidence="1 2">NCTC10308</strain>
    </source>
</reference>
<organism evidence="1 2">
    <name type="scientific">Acinetobacter johnsonii</name>
    <dbReference type="NCBI Taxonomy" id="40214"/>
    <lineage>
        <taxon>Bacteria</taxon>
        <taxon>Pseudomonadati</taxon>
        <taxon>Pseudomonadota</taxon>
        <taxon>Gammaproteobacteria</taxon>
        <taxon>Moraxellales</taxon>
        <taxon>Moraxellaceae</taxon>
        <taxon>Acinetobacter</taxon>
    </lineage>
</organism>